<proteinExistence type="predicted"/>
<protein>
    <submittedName>
        <fullName evidence="1">Uncharacterized protein</fullName>
    </submittedName>
</protein>
<evidence type="ECO:0000313" key="1">
    <source>
        <dbReference type="EMBL" id="GBP83825.1"/>
    </source>
</evidence>
<name>A0A4C1ZB63_EUMVA</name>
<evidence type="ECO:0000313" key="2">
    <source>
        <dbReference type="Proteomes" id="UP000299102"/>
    </source>
</evidence>
<sequence length="121" mass="13490">MSEQALSIVGRIALCKSVHEITPSKSPVDPWGSTWTTLGITALNSRIREHVCDFGWIDIQRWRFGPLVRSLSSEAGAAPLPAVMALVHNHSSRRFVDNLAGYRDDRYVLIGEDAFVCHTRT</sequence>
<comment type="caution">
    <text evidence="1">The sequence shown here is derived from an EMBL/GenBank/DDBJ whole genome shotgun (WGS) entry which is preliminary data.</text>
</comment>
<dbReference type="AlphaFoldDB" id="A0A4C1ZB63"/>
<gene>
    <name evidence="1" type="ORF">EVAR_64750_1</name>
</gene>
<dbReference type="Proteomes" id="UP000299102">
    <property type="component" value="Unassembled WGS sequence"/>
</dbReference>
<accession>A0A4C1ZB63</accession>
<organism evidence="1 2">
    <name type="scientific">Eumeta variegata</name>
    <name type="common">Bagworm moth</name>
    <name type="synonym">Eumeta japonica</name>
    <dbReference type="NCBI Taxonomy" id="151549"/>
    <lineage>
        <taxon>Eukaryota</taxon>
        <taxon>Metazoa</taxon>
        <taxon>Ecdysozoa</taxon>
        <taxon>Arthropoda</taxon>
        <taxon>Hexapoda</taxon>
        <taxon>Insecta</taxon>
        <taxon>Pterygota</taxon>
        <taxon>Neoptera</taxon>
        <taxon>Endopterygota</taxon>
        <taxon>Lepidoptera</taxon>
        <taxon>Glossata</taxon>
        <taxon>Ditrysia</taxon>
        <taxon>Tineoidea</taxon>
        <taxon>Psychidae</taxon>
        <taxon>Oiketicinae</taxon>
        <taxon>Eumeta</taxon>
    </lineage>
</organism>
<reference evidence="1 2" key="1">
    <citation type="journal article" date="2019" name="Commun. Biol.">
        <title>The bagworm genome reveals a unique fibroin gene that provides high tensile strength.</title>
        <authorList>
            <person name="Kono N."/>
            <person name="Nakamura H."/>
            <person name="Ohtoshi R."/>
            <person name="Tomita M."/>
            <person name="Numata K."/>
            <person name="Arakawa K."/>
        </authorList>
    </citation>
    <scope>NUCLEOTIDE SEQUENCE [LARGE SCALE GENOMIC DNA]</scope>
</reference>
<dbReference type="EMBL" id="BGZK01001642">
    <property type="protein sequence ID" value="GBP83825.1"/>
    <property type="molecule type" value="Genomic_DNA"/>
</dbReference>
<keyword evidence="2" id="KW-1185">Reference proteome</keyword>